<reference evidence="1 2" key="1">
    <citation type="journal article" date="2019" name="New Phytol.">
        <title>Comparative genomics reveals unique wood-decay strategies and fruiting body development in the Schizophyllaceae.</title>
        <authorList>
            <person name="Almasi E."/>
            <person name="Sahu N."/>
            <person name="Krizsan K."/>
            <person name="Balint B."/>
            <person name="Kovacs G.M."/>
            <person name="Kiss B."/>
            <person name="Cseklye J."/>
            <person name="Drula E."/>
            <person name="Henrissat B."/>
            <person name="Nagy I."/>
            <person name="Chovatia M."/>
            <person name="Adam C."/>
            <person name="LaButti K."/>
            <person name="Lipzen A."/>
            <person name="Riley R."/>
            <person name="Grigoriev I.V."/>
            <person name="Nagy L.G."/>
        </authorList>
    </citation>
    <scope>NUCLEOTIDE SEQUENCE [LARGE SCALE GENOMIC DNA]</scope>
    <source>
        <strain evidence="1 2">NL-1724</strain>
    </source>
</reference>
<dbReference type="EMBL" id="VDMD01000037">
    <property type="protein sequence ID" value="TRM58295.1"/>
    <property type="molecule type" value="Genomic_DNA"/>
</dbReference>
<organism evidence="1 2">
    <name type="scientific">Schizophyllum amplum</name>
    <dbReference type="NCBI Taxonomy" id="97359"/>
    <lineage>
        <taxon>Eukaryota</taxon>
        <taxon>Fungi</taxon>
        <taxon>Dikarya</taxon>
        <taxon>Basidiomycota</taxon>
        <taxon>Agaricomycotina</taxon>
        <taxon>Agaricomycetes</taxon>
        <taxon>Agaricomycetidae</taxon>
        <taxon>Agaricales</taxon>
        <taxon>Schizophyllaceae</taxon>
        <taxon>Schizophyllum</taxon>
    </lineage>
</organism>
<evidence type="ECO:0000313" key="1">
    <source>
        <dbReference type="EMBL" id="TRM58295.1"/>
    </source>
</evidence>
<dbReference type="Proteomes" id="UP000320762">
    <property type="component" value="Unassembled WGS sequence"/>
</dbReference>
<comment type="caution">
    <text evidence="1">The sequence shown here is derived from an EMBL/GenBank/DDBJ whole genome shotgun (WGS) entry which is preliminary data.</text>
</comment>
<gene>
    <name evidence="1" type="ORF">BD626DRAFT_512118</name>
</gene>
<accession>A0A550C0G6</accession>
<dbReference type="AlphaFoldDB" id="A0A550C0G6"/>
<protein>
    <submittedName>
        <fullName evidence="1">Uncharacterized protein</fullName>
    </submittedName>
</protein>
<sequence>MSHQYSNKIFDLDGTFIFENEHKTIISLVPASFEAAIDTASKAFEASASRVSLYARIPTKDGWKRAEISKEVWARVKEQINGVEVVIANRKAPAVLADGPGGVQSARASGKKDVHATLARYKLKKLYATQNLEAAHGGMGRDCEGLVGQPLPYSFK</sequence>
<evidence type="ECO:0000313" key="2">
    <source>
        <dbReference type="Proteomes" id="UP000320762"/>
    </source>
</evidence>
<proteinExistence type="predicted"/>
<keyword evidence="2" id="KW-1185">Reference proteome</keyword>
<name>A0A550C0G6_9AGAR</name>